<comment type="caution">
    <text evidence="7">The sequence shown here is derived from an EMBL/GenBank/DDBJ whole genome shotgun (WGS) entry which is preliminary data.</text>
</comment>
<evidence type="ECO:0000256" key="4">
    <source>
        <dbReference type="ARBA" id="ARBA00022825"/>
    </source>
</evidence>
<dbReference type="PROSITE" id="PS00137">
    <property type="entry name" value="SUBTILASE_HIS"/>
    <property type="match status" value="1"/>
</dbReference>
<dbReference type="SMART" id="SM00060">
    <property type="entry name" value="FN3"/>
    <property type="match status" value="1"/>
</dbReference>
<feature type="active site" description="Charge relay system" evidence="5">
    <location>
        <position position="480"/>
    </location>
</feature>
<evidence type="ECO:0000256" key="1">
    <source>
        <dbReference type="ARBA" id="ARBA00011073"/>
    </source>
</evidence>
<dbReference type="PROSITE" id="PS51257">
    <property type="entry name" value="PROKAR_LIPOPROTEIN"/>
    <property type="match status" value="1"/>
</dbReference>
<keyword evidence="2 5" id="KW-0645">Protease</keyword>
<dbReference type="STRING" id="869213.GCA_000517085_02209"/>
<dbReference type="InterPro" id="IPR015500">
    <property type="entry name" value="Peptidase_S8_subtilisin-rel"/>
</dbReference>
<sequence>MKKYNYGLLKMKRQTFPSYFSILAILIITLYSCQEDHIINNTAYNEGDFEAEASESVEGIIRLKLREDNINDLSISLKSGNIQSNIEGLDSILNAIGAMSFKRTFPNSGKYEERTMAKGMHLWYDISYDTCQASLAKVIGKFKNLNEVEITEPIKKIITPAYSIQKLDPVLLEHTLKSTASTSNDYPFSDPFLSYQWHYYNDGTVNDALEGCDINLFNAWLKQKGSPEVIVAVIDGGIDITHEDLATNIWVNTSEYNGSSKTDDDGNGYKDDIYGYNFVDNNGTIEPNDHGTHVAGIIGAENGNNIGLCGIAGGDVAIPGVRLMSCQVFETDAMGNETSADNFAEAIKYAADNGAVICQNSWGYDELSYLPESMKAAIDYFIEFAGIDENGVQIGPMSGGIVIFASGNESSTTNAYPAMYDPVIAVTSLSANFTMPYYSNYGSWVDIAAPGGVDSSEDYYDNWIASTVTDNEYAYLIGTSMACPHVSGVAALIVSEFGGQGFTPDMLKERLYYGAINVDIYNNNYQGMLGNGLINAAACLSELNSIPPEPVTDLTAIVDGNDISLTWTVTNDVDDLKPTGYKIYYSKNYFSTADITENNTSLSSAIQLVQLHEVGDTISLTINNLDYASNYYFRIAAYDVLGSYSEYSESLLVITAENHAPTITSNSGNSFKLKAHETYTFTCSLADQDGDSYTWNISDSAGNITTEGTTSEIIITIHGLTATPGTYQPPYSLKMNLAPPRISLLIIPFKRTILLL</sequence>
<evidence type="ECO:0000259" key="6">
    <source>
        <dbReference type="PROSITE" id="PS50853"/>
    </source>
</evidence>
<dbReference type="GO" id="GO:0006508">
    <property type="term" value="P:proteolysis"/>
    <property type="evidence" value="ECO:0007669"/>
    <property type="project" value="UniProtKB-KW"/>
</dbReference>
<dbReference type="PROSITE" id="PS50853">
    <property type="entry name" value="FN3"/>
    <property type="match status" value="1"/>
</dbReference>
<dbReference type="InterPro" id="IPR013783">
    <property type="entry name" value="Ig-like_fold"/>
</dbReference>
<comment type="similarity">
    <text evidence="1 5">Belongs to the peptidase S8 family.</text>
</comment>
<gene>
    <name evidence="7" type="ORF">JCM21142_72623</name>
</gene>
<dbReference type="AlphaFoldDB" id="W7YNC0"/>
<dbReference type="SUPFAM" id="SSF49265">
    <property type="entry name" value="Fibronectin type III"/>
    <property type="match status" value="1"/>
</dbReference>
<organism evidence="7 8">
    <name type="scientific">Saccharicrinis fermentans DSM 9555 = JCM 21142</name>
    <dbReference type="NCBI Taxonomy" id="869213"/>
    <lineage>
        <taxon>Bacteria</taxon>
        <taxon>Pseudomonadati</taxon>
        <taxon>Bacteroidota</taxon>
        <taxon>Bacteroidia</taxon>
        <taxon>Marinilabiliales</taxon>
        <taxon>Marinilabiliaceae</taxon>
        <taxon>Saccharicrinis</taxon>
    </lineage>
</organism>
<evidence type="ECO:0000256" key="5">
    <source>
        <dbReference type="PROSITE-ProRule" id="PRU01240"/>
    </source>
</evidence>
<keyword evidence="3 5" id="KW-0378">Hydrolase</keyword>
<name>W7YNC0_9BACT</name>
<dbReference type="Gene3D" id="2.60.40.10">
    <property type="entry name" value="Immunoglobulins"/>
    <property type="match status" value="1"/>
</dbReference>
<dbReference type="GO" id="GO:0004252">
    <property type="term" value="F:serine-type endopeptidase activity"/>
    <property type="evidence" value="ECO:0007669"/>
    <property type="project" value="UniProtKB-UniRule"/>
</dbReference>
<dbReference type="InterPro" id="IPR000209">
    <property type="entry name" value="Peptidase_S8/S53_dom"/>
</dbReference>
<keyword evidence="4 5" id="KW-0720">Serine protease</keyword>
<dbReference type="Pfam" id="PF00082">
    <property type="entry name" value="Peptidase_S8"/>
    <property type="match status" value="1"/>
</dbReference>
<dbReference type="OrthoDB" id="1489355at2"/>
<dbReference type="PROSITE" id="PS51892">
    <property type="entry name" value="SUBTILASE"/>
    <property type="match status" value="1"/>
</dbReference>
<dbReference type="Pfam" id="PF16361">
    <property type="entry name" value="Peptidase_S8_N"/>
    <property type="match status" value="1"/>
</dbReference>
<feature type="active site" description="Charge relay system" evidence="5">
    <location>
        <position position="235"/>
    </location>
</feature>
<dbReference type="InterPro" id="IPR050131">
    <property type="entry name" value="Peptidase_S8_subtilisin-like"/>
</dbReference>
<proteinExistence type="inferred from homology"/>
<evidence type="ECO:0000313" key="7">
    <source>
        <dbReference type="EMBL" id="GAF03934.1"/>
    </source>
</evidence>
<dbReference type="InterPro" id="IPR023828">
    <property type="entry name" value="Peptidase_S8_Ser-AS"/>
</dbReference>
<dbReference type="RefSeq" id="WP_044213394.1">
    <property type="nucleotide sequence ID" value="NZ_BAMD01000033.1"/>
</dbReference>
<dbReference type="PANTHER" id="PTHR43806">
    <property type="entry name" value="PEPTIDASE S8"/>
    <property type="match status" value="1"/>
</dbReference>
<evidence type="ECO:0000313" key="8">
    <source>
        <dbReference type="Proteomes" id="UP000019402"/>
    </source>
</evidence>
<dbReference type="Gene3D" id="3.40.50.200">
    <property type="entry name" value="Peptidase S8/S53 domain"/>
    <property type="match status" value="1"/>
</dbReference>
<dbReference type="SUPFAM" id="SSF52743">
    <property type="entry name" value="Subtilisin-like"/>
    <property type="match status" value="1"/>
</dbReference>
<dbReference type="PANTHER" id="PTHR43806:SF11">
    <property type="entry name" value="CEREVISIN-RELATED"/>
    <property type="match status" value="1"/>
</dbReference>
<reference evidence="7 8" key="1">
    <citation type="journal article" date="2014" name="Genome Announc.">
        <title>Draft Genome Sequence of Cytophaga fermentans JCM 21142T, a Facultative Anaerobe Isolated from Marine Mud.</title>
        <authorList>
            <person name="Starns D."/>
            <person name="Oshima K."/>
            <person name="Suda W."/>
            <person name="Iino T."/>
            <person name="Yuki M."/>
            <person name="Inoue J."/>
            <person name="Kitamura K."/>
            <person name="Iida T."/>
            <person name="Darby A."/>
            <person name="Hattori M."/>
            <person name="Ohkuma M."/>
        </authorList>
    </citation>
    <scope>NUCLEOTIDE SEQUENCE [LARGE SCALE GENOMIC DNA]</scope>
    <source>
        <strain evidence="7 8">JCM 21142</strain>
    </source>
</reference>
<dbReference type="InterPro" id="IPR022398">
    <property type="entry name" value="Peptidase_S8_His-AS"/>
</dbReference>
<protein>
    <submittedName>
        <fullName evidence="7">Thermophilic serine proteinase</fullName>
    </submittedName>
</protein>
<dbReference type="EMBL" id="BAMD01000033">
    <property type="protein sequence ID" value="GAF03934.1"/>
    <property type="molecule type" value="Genomic_DNA"/>
</dbReference>
<dbReference type="InterPro" id="IPR003961">
    <property type="entry name" value="FN3_dom"/>
</dbReference>
<dbReference type="CDD" id="cd00063">
    <property type="entry name" value="FN3"/>
    <property type="match status" value="1"/>
</dbReference>
<dbReference type="PROSITE" id="PS00138">
    <property type="entry name" value="SUBTILASE_SER"/>
    <property type="match status" value="1"/>
</dbReference>
<feature type="domain" description="Fibronectin type-III" evidence="6">
    <location>
        <begin position="547"/>
        <end position="658"/>
    </location>
</feature>
<dbReference type="Proteomes" id="UP000019402">
    <property type="component" value="Unassembled WGS sequence"/>
</dbReference>
<accession>W7YNC0</accession>
<feature type="active site" description="Charge relay system" evidence="5">
    <location>
        <position position="290"/>
    </location>
</feature>
<dbReference type="InterPro" id="IPR036116">
    <property type="entry name" value="FN3_sf"/>
</dbReference>
<dbReference type="InterPro" id="IPR032304">
    <property type="entry name" value="Peptidase_S8_N"/>
</dbReference>
<dbReference type="PRINTS" id="PR00723">
    <property type="entry name" value="SUBTILISIN"/>
</dbReference>
<dbReference type="eggNOG" id="COG1404">
    <property type="taxonomic scope" value="Bacteria"/>
</dbReference>
<dbReference type="InterPro" id="IPR036852">
    <property type="entry name" value="Peptidase_S8/S53_dom_sf"/>
</dbReference>
<evidence type="ECO:0000256" key="3">
    <source>
        <dbReference type="ARBA" id="ARBA00022801"/>
    </source>
</evidence>
<evidence type="ECO:0000256" key="2">
    <source>
        <dbReference type="ARBA" id="ARBA00022670"/>
    </source>
</evidence>
<keyword evidence="8" id="KW-1185">Reference proteome</keyword>